<keyword evidence="5 10" id="KW-1133">Transmembrane helix</keyword>
<keyword evidence="3 10" id="KW-0812">Transmembrane</keyword>
<evidence type="ECO:0000256" key="3">
    <source>
        <dbReference type="ARBA" id="ARBA00022692"/>
    </source>
</evidence>
<feature type="transmembrane region" description="Helical" evidence="10">
    <location>
        <begin position="273"/>
        <end position="293"/>
    </location>
</feature>
<evidence type="ECO:0000259" key="11">
    <source>
        <dbReference type="Pfam" id="PF03412"/>
    </source>
</evidence>
<dbReference type="Gene3D" id="3.40.30.10">
    <property type="entry name" value="Glutaredoxin"/>
    <property type="match status" value="1"/>
</dbReference>
<evidence type="ECO:0000259" key="12">
    <source>
        <dbReference type="Pfam" id="PF07884"/>
    </source>
</evidence>
<evidence type="ECO:0000256" key="10">
    <source>
        <dbReference type="SAM" id="Phobius"/>
    </source>
</evidence>
<accession>A0A7J5AMR6</accession>
<keyword evidence="4" id="KW-0874">Quinone</keyword>
<keyword evidence="8" id="KW-1015">Disulfide bond</keyword>
<dbReference type="GO" id="GO:0006508">
    <property type="term" value="P:proteolysis"/>
    <property type="evidence" value="ECO:0007669"/>
    <property type="project" value="InterPro"/>
</dbReference>
<comment type="similarity">
    <text evidence="2">Belongs to the VKOR family.</text>
</comment>
<dbReference type="EMBL" id="WAAU01000011">
    <property type="protein sequence ID" value="KAB1158901.1"/>
    <property type="molecule type" value="Genomic_DNA"/>
</dbReference>
<feature type="domain" description="Thioredoxin-like fold" evidence="13">
    <location>
        <begin position="368"/>
        <end position="519"/>
    </location>
</feature>
<proteinExistence type="inferred from homology"/>
<dbReference type="InterPro" id="IPR012932">
    <property type="entry name" value="VKOR"/>
</dbReference>
<dbReference type="PROSITE" id="PS00194">
    <property type="entry name" value="THIOREDOXIN_1"/>
    <property type="match status" value="1"/>
</dbReference>
<evidence type="ECO:0000256" key="9">
    <source>
        <dbReference type="ARBA" id="ARBA00023284"/>
    </source>
</evidence>
<feature type="transmembrane region" description="Helical" evidence="10">
    <location>
        <begin position="299"/>
        <end position="324"/>
    </location>
</feature>
<dbReference type="Gene3D" id="1.20.1440.130">
    <property type="entry name" value="VKOR domain"/>
    <property type="match status" value="1"/>
</dbReference>
<evidence type="ECO:0000256" key="1">
    <source>
        <dbReference type="ARBA" id="ARBA00004141"/>
    </source>
</evidence>
<feature type="transmembrane region" description="Helical" evidence="10">
    <location>
        <begin position="161"/>
        <end position="179"/>
    </location>
</feature>
<dbReference type="InterPro" id="IPR036249">
    <property type="entry name" value="Thioredoxin-like_sf"/>
</dbReference>
<feature type="transmembrane region" description="Helical" evidence="10">
    <location>
        <begin position="246"/>
        <end position="264"/>
    </location>
</feature>
<evidence type="ECO:0000259" key="13">
    <source>
        <dbReference type="Pfam" id="PF13462"/>
    </source>
</evidence>
<dbReference type="RefSeq" id="WP_150899383.1">
    <property type="nucleotide sequence ID" value="NZ_WAAU01000011.1"/>
</dbReference>
<dbReference type="InterPro" id="IPR038354">
    <property type="entry name" value="VKOR_sf"/>
</dbReference>
<dbReference type="GO" id="GO:0048038">
    <property type="term" value="F:quinone binding"/>
    <property type="evidence" value="ECO:0007669"/>
    <property type="project" value="UniProtKB-KW"/>
</dbReference>
<dbReference type="OrthoDB" id="1100563at2"/>
<dbReference type="InterPro" id="IPR005074">
    <property type="entry name" value="Peptidase_C39"/>
</dbReference>
<dbReference type="GO" id="GO:0005524">
    <property type="term" value="F:ATP binding"/>
    <property type="evidence" value="ECO:0007669"/>
    <property type="project" value="InterPro"/>
</dbReference>
<evidence type="ECO:0000313" key="15">
    <source>
        <dbReference type="Proteomes" id="UP000467305"/>
    </source>
</evidence>
<dbReference type="CDD" id="cd12921">
    <property type="entry name" value="VKOR_4"/>
    <property type="match status" value="1"/>
</dbReference>
<dbReference type="Gene3D" id="3.90.70.10">
    <property type="entry name" value="Cysteine proteinases"/>
    <property type="match status" value="1"/>
</dbReference>
<evidence type="ECO:0000256" key="5">
    <source>
        <dbReference type="ARBA" id="ARBA00022989"/>
    </source>
</evidence>
<dbReference type="GO" id="GO:0016020">
    <property type="term" value="C:membrane"/>
    <property type="evidence" value="ECO:0007669"/>
    <property type="project" value="UniProtKB-SubCell"/>
</dbReference>
<dbReference type="Pfam" id="PF13462">
    <property type="entry name" value="Thioredoxin_4"/>
    <property type="match status" value="1"/>
</dbReference>
<name>A0A7J5AMR6_9FLAO</name>
<keyword evidence="15" id="KW-1185">Reference proteome</keyword>
<organism evidence="14 15">
    <name type="scientific">Tenacibaculum aiptasiae</name>
    <dbReference type="NCBI Taxonomy" id="426481"/>
    <lineage>
        <taxon>Bacteria</taxon>
        <taxon>Pseudomonadati</taxon>
        <taxon>Bacteroidota</taxon>
        <taxon>Flavobacteriia</taxon>
        <taxon>Flavobacteriales</taxon>
        <taxon>Flavobacteriaceae</taxon>
        <taxon>Tenacibaculum</taxon>
    </lineage>
</organism>
<dbReference type="AlphaFoldDB" id="A0A7J5AMR6"/>
<dbReference type="Proteomes" id="UP000467305">
    <property type="component" value="Unassembled WGS sequence"/>
</dbReference>
<feature type="transmembrane region" description="Helical" evidence="10">
    <location>
        <begin position="220"/>
        <end position="240"/>
    </location>
</feature>
<evidence type="ECO:0000313" key="14">
    <source>
        <dbReference type="EMBL" id="KAB1158901.1"/>
    </source>
</evidence>
<comment type="caution">
    <text evidence="14">The sequence shown here is derived from an EMBL/GenBank/DDBJ whole genome shotgun (WGS) entry which is preliminary data.</text>
</comment>
<dbReference type="InterPro" id="IPR012336">
    <property type="entry name" value="Thioredoxin-like_fold"/>
</dbReference>
<keyword evidence="6" id="KW-0560">Oxidoreductase</keyword>
<dbReference type="InterPro" id="IPR017937">
    <property type="entry name" value="Thioredoxin_CS"/>
</dbReference>
<dbReference type="GO" id="GO:0008233">
    <property type="term" value="F:peptidase activity"/>
    <property type="evidence" value="ECO:0007669"/>
    <property type="project" value="InterPro"/>
</dbReference>
<dbReference type="GO" id="GO:0016491">
    <property type="term" value="F:oxidoreductase activity"/>
    <property type="evidence" value="ECO:0007669"/>
    <property type="project" value="UniProtKB-KW"/>
</dbReference>
<gene>
    <name evidence="14" type="ORF">F7018_07295</name>
</gene>
<dbReference type="SUPFAM" id="SSF52833">
    <property type="entry name" value="Thioredoxin-like"/>
    <property type="match status" value="1"/>
</dbReference>
<comment type="subcellular location">
    <subcellularLocation>
        <location evidence="1">Membrane</location>
        <topology evidence="1">Multi-pass membrane protein</topology>
    </subcellularLocation>
</comment>
<evidence type="ECO:0000256" key="7">
    <source>
        <dbReference type="ARBA" id="ARBA00023136"/>
    </source>
</evidence>
<feature type="domain" description="Vitamin K epoxide reductase" evidence="12">
    <location>
        <begin position="164"/>
        <end position="291"/>
    </location>
</feature>
<keyword evidence="7 10" id="KW-0472">Membrane</keyword>
<protein>
    <submittedName>
        <fullName evidence="14">Thioredoxin domain-containing protein</fullName>
    </submittedName>
</protein>
<evidence type="ECO:0000256" key="8">
    <source>
        <dbReference type="ARBA" id="ARBA00023157"/>
    </source>
</evidence>
<evidence type="ECO:0000256" key="4">
    <source>
        <dbReference type="ARBA" id="ARBA00022719"/>
    </source>
</evidence>
<feature type="domain" description="Peptidase C39" evidence="11">
    <location>
        <begin position="10"/>
        <end position="124"/>
    </location>
</feature>
<reference evidence="14 15" key="1">
    <citation type="submission" date="2019-09" db="EMBL/GenBank/DDBJ databases">
        <authorList>
            <person name="Cao W.R."/>
        </authorList>
    </citation>
    <scope>NUCLEOTIDE SEQUENCE [LARGE SCALE GENOMIC DNA]</scope>
    <source>
        <strain evidence="15">a4</strain>
    </source>
</reference>
<dbReference type="Pfam" id="PF03412">
    <property type="entry name" value="Peptidase_C39"/>
    <property type="match status" value="1"/>
</dbReference>
<evidence type="ECO:0000256" key="2">
    <source>
        <dbReference type="ARBA" id="ARBA00006214"/>
    </source>
</evidence>
<evidence type="ECO:0000256" key="6">
    <source>
        <dbReference type="ARBA" id="ARBA00023002"/>
    </source>
</evidence>
<feature type="transmembrane region" description="Helical" evidence="10">
    <location>
        <begin position="139"/>
        <end position="155"/>
    </location>
</feature>
<dbReference type="Pfam" id="PF07884">
    <property type="entry name" value="VKOR"/>
    <property type="match status" value="1"/>
</dbReference>
<sequence>MKKTLIYQIQQLLSYNRIDFDKTELAFQIESHPSYPSLHAITGVLSHFDIDNLALTIPINLGVLKQLPTSFLAQIETEKGESFVVVNKDDSYCRLLVSDKKKYKLTYTKFLEMFTGVIVVVEKTEFLEVRTKKNNFDKVLLISTIILFIGLLVILEISIPSLFYFALSLVGVFISSSIIKQEEGSQTILGNTFCSDATDKKDCDAVIGSKGALIFNRFKLSNISLLYFIGLTFNALLLFLQGGDLNILYLLSFFVLPITIYSIYYQAVVVKKWCLLCLGIVVTLWVQAIITFINSDISAFSFSIKSILLISIGFLASVTLWSYLSRKLKSLKELSQTKIDYFRFKRNFNLFNALLKSSEIKDTTIINTNEVVIGNENALLNITIITNPFCGHCKEVHKLIENIYRKYPNETKITIRFYVNIYDKESDGVKVTLRLLELFDEKEVLICLDAMHDIYDGMKTEDWLNKWGSCYEKEKYLSVLTKEVRWCKNNEINFTPEILINGRSFPKEYDRSDLVYFIQELAEDCIEKNIRKN</sequence>
<keyword evidence="9" id="KW-0676">Redox-active center</keyword>